<protein>
    <submittedName>
        <fullName evidence="11">ABC-type bacteriocin/lantibiotic exporter with double-glycine peptidase domain</fullName>
    </submittedName>
</protein>
<feature type="domain" description="ABC transporter" evidence="9">
    <location>
        <begin position="360"/>
        <end position="588"/>
    </location>
</feature>
<dbReference type="Proteomes" id="UP001238467">
    <property type="component" value="Unassembled WGS sequence"/>
</dbReference>
<dbReference type="InterPro" id="IPR011527">
    <property type="entry name" value="ABC1_TM_dom"/>
</dbReference>
<keyword evidence="12" id="KW-1185">Reference proteome</keyword>
<dbReference type="InterPro" id="IPR017871">
    <property type="entry name" value="ABC_transporter-like_CS"/>
</dbReference>
<evidence type="ECO:0000256" key="7">
    <source>
        <dbReference type="ARBA" id="ARBA00023136"/>
    </source>
</evidence>
<dbReference type="PROSITE" id="PS50929">
    <property type="entry name" value="ABC_TM1F"/>
    <property type="match status" value="1"/>
</dbReference>
<comment type="caution">
    <text evidence="11">The sequence shown here is derived from an EMBL/GenBank/DDBJ whole genome shotgun (WGS) entry which is preliminary data.</text>
</comment>
<dbReference type="InterPro" id="IPR036640">
    <property type="entry name" value="ABC1_TM_sf"/>
</dbReference>
<dbReference type="InterPro" id="IPR003439">
    <property type="entry name" value="ABC_transporter-like_ATP-bd"/>
</dbReference>
<dbReference type="PANTHER" id="PTHR24221">
    <property type="entry name" value="ATP-BINDING CASSETTE SUB-FAMILY B"/>
    <property type="match status" value="1"/>
</dbReference>
<feature type="transmembrane region" description="Helical" evidence="8">
    <location>
        <begin position="183"/>
        <end position="202"/>
    </location>
</feature>
<name>A0ABU0DKW3_9HYPH</name>
<gene>
    <name evidence="11" type="ORF">J2S76_003433</name>
</gene>
<dbReference type="PANTHER" id="PTHR24221:SF632">
    <property type="entry name" value="ATP-DEPENDENT LIPID A-CORE FLIPPASE"/>
    <property type="match status" value="1"/>
</dbReference>
<evidence type="ECO:0000313" key="12">
    <source>
        <dbReference type="Proteomes" id="UP001238467"/>
    </source>
</evidence>
<keyword evidence="4" id="KW-0547">Nucleotide-binding</keyword>
<evidence type="ECO:0000256" key="1">
    <source>
        <dbReference type="ARBA" id="ARBA00004651"/>
    </source>
</evidence>
<evidence type="ECO:0000256" key="8">
    <source>
        <dbReference type="SAM" id="Phobius"/>
    </source>
</evidence>
<dbReference type="SUPFAM" id="SSF90123">
    <property type="entry name" value="ABC transporter transmembrane region"/>
    <property type="match status" value="1"/>
</dbReference>
<keyword evidence="3 8" id="KW-0812">Transmembrane</keyword>
<evidence type="ECO:0000259" key="9">
    <source>
        <dbReference type="PROSITE" id="PS50893"/>
    </source>
</evidence>
<keyword evidence="6 8" id="KW-1133">Transmembrane helix</keyword>
<evidence type="ECO:0000256" key="3">
    <source>
        <dbReference type="ARBA" id="ARBA00022692"/>
    </source>
</evidence>
<evidence type="ECO:0000256" key="5">
    <source>
        <dbReference type="ARBA" id="ARBA00022840"/>
    </source>
</evidence>
<evidence type="ECO:0000313" key="11">
    <source>
        <dbReference type="EMBL" id="MDQ0348999.1"/>
    </source>
</evidence>
<dbReference type="InterPro" id="IPR039421">
    <property type="entry name" value="Type_1_exporter"/>
</dbReference>
<dbReference type="SUPFAM" id="SSF52540">
    <property type="entry name" value="P-loop containing nucleoside triphosphate hydrolases"/>
    <property type="match status" value="1"/>
</dbReference>
<reference evidence="11 12" key="1">
    <citation type="submission" date="2023-07" db="EMBL/GenBank/DDBJ databases">
        <title>Genomic Encyclopedia of Type Strains, Phase IV (KMG-IV): sequencing the most valuable type-strain genomes for metagenomic binning, comparative biology and taxonomic classification.</title>
        <authorList>
            <person name="Goeker M."/>
        </authorList>
    </citation>
    <scope>NUCLEOTIDE SEQUENCE [LARGE SCALE GENOMIC DNA]</scope>
    <source>
        <strain evidence="11 12">DSM 1277</strain>
    </source>
</reference>
<comment type="similarity">
    <text evidence="2">Belongs to the ABC transporter superfamily.</text>
</comment>
<keyword evidence="5" id="KW-0067">ATP-binding</keyword>
<keyword evidence="7 8" id="KW-0472">Membrane</keyword>
<feature type="transmembrane region" description="Helical" evidence="8">
    <location>
        <begin position="156"/>
        <end position="177"/>
    </location>
</feature>
<feature type="transmembrane region" description="Helical" evidence="8">
    <location>
        <begin position="271"/>
        <end position="292"/>
    </location>
</feature>
<dbReference type="PROSITE" id="PS50893">
    <property type="entry name" value="ABC_TRANSPORTER_2"/>
    <property type="match status" value="1"/>
</dbReference>
<evidence type="ECO:0000256" key="2">
    <source>
        <dbReference type="ARBA" id="ARBA00005417"/>
    </source>
</evidence>
<evidence type="ECO:0000256" key="4">
    <source>
        <dbReference type="ARBA" id="ARBA00022741"/>
    </source>
</evidence>
<evidence type="ECO:0000259" key="10">
    <source>
        <dbReference type="PROSITE" id="PS50929"/>
    </source>
</evidence>
<dbReference type="Pfam" id="PF00005">
    <property type="entry name" value="ABC_tran"/>
    <property type="match status" value="1"/>
</dbReference>
<evidence type="ECO:0000256" key="6">
    <source>
        <dbReference type="ARBA" id="ARBA00022989"/>
    </source>
</evidence>
<feature type="domain" description="ABC transmembrane type-1" evidence="10">
    <location>
        <begin position="29"/>
        <end position="295"/>
    </location>
</feature>
<comment type="subcellular location">
    <subcellularLocation>
        <location evidence="1">Cell membrane</location>
        <topology evidence="1">Multi-pass membrane protein</topology>
    </subcellularLocation>
</comment>
<sequence>MTSDIPLWSALRAAFRELSPRRRLAIIPLLLLMFAGALAELVSLGALVSFLTLIAQPERIQQAGRVGMLFQAVGADTPVRVVCLSTALFATAALLAMGLRLALMRATLGFAFGVAYELGVRLFANRLHQSYIYHTQGNSSTIIAAINKAQIVTGELLLPILQAVVSTVIALFIIAGLVWVDPLLALLLGGLFAAIYLTMSAISQVQLRRNGRILAQMQEARVKIMQEGLGGIRDILIDRSQPVFIEAYDQIEASLRDARAATSFASQSPRFIVEGFGMIVVAVVAAVLAVRHGGLVDAIPILGVLALGAQRLLPLLQLIYSAWAMSAAGRQSLIDLLRLLARPVPSEPERQEAITFDHALELDRVGYRYGENGRPVLTDICLRIPRGARIGIAGQTGSGKSTLMDLIIGLLEPTEGVIRIDGAPLTVHNRAAWQQHVAHVPQAIFLSDASVTQNIAFGVRDNEVDHDRVRRAAEQAELADVIEALPQGYATRVGERGIQLSGGQRQRIGIARALYKQASVLVFDEATSALDNDTEASVMRAIERLDRKLTILIIAHRLTTLEGCDEIIRLEKGRIVRQPVVVHAASTAGP</sequence>
<dbReference type="SMART" id="SM00382">
    <property type="entry name" value="AAA"/>
    <property type="match status" value="1"/>
</dbReference>
<feature type="transmembrane region" description="Helical" evidence="8">
    <location>
        <begin position="25"/>
        <end position="56"/>
    </location>
</feature>
<dbReference type="RefSeq" id="WP_307062294.1">
    <property type="nucleotide sequence ID" value="NZ_JAUSUH010000008.1"/>
</dbReference>
<dbReference type="PROSITE" id="PS00211">
    <property type="entry name" value="ABC_TRANSPORTER_1"/>
    <property type="match status" value="1"/>
</dbReference>
<dbReference type="InterPro" id="IPR027417">
    <property type="entry name" value="P-loop_NTPase"/>
</dbReference>
<dbReference type="Gene3D" id="1.20.1560.10">
    <property type="entry name" value="ABC transporter type 1, transmembrane domain"/>
    <property type="match status" value="1"/>
</dbReference>
<dbReference type="InterPro" id="IPR003593">
    <property type="entry name" value="AAA+_ATPase"/>
</dbReference>
<accession>A0ABU0DKW3</accession>
<dbReference type="Gene3D" id="3.40.50.300">
    <property type="entry name" value="P-loop containing nucleotide triphosphate hydrolases"/>
    <property type="match status" value="1"/>
</dbReference>
<proteinExistence type="inferred from homology"/>
<organism evidence="11 12">
    <name type="scientific">Ancylobacter vacuolatus</name>
    <dbReference type="NCBI Taxonomy" id="223389"/>
    <lineage>
        <taxon>Bacteria</taxon>
        <taxon>Pseudomonadati</taxon>
        <taxon>Pseudomonadota</taxon>
        <taxon>Alphaproteobacteria</taxon>
        <taxon>Hyphomicrobiales</taxon>
        <taxon>Xanthobacteraceae</taxon>
        <taxon>Ancylobacter</taxon>
    </lineage>
</organism>
<feature type="transmembrane region" description="Helical" evidence="8">
    <location>
        <begin position="77"/>
        <end position="97"/>
    </location>
</feature>
<dbReference type="EMBL" id="JAUSUH010000008">
    <property type="protein sequence ID" value="MDQ0348999.1"/>
    <property type="molecule type" value="Genomic_DNA"/>
</dbReference>